<keyword evidence="2" id="KW-1185">Reference proteome</keyword>
<name>A0A1L1PSI4_HYDIT</name>
<protein>
    <submittedName>
        <fullName evidence="1">Cupin</fullName>
    </submittedName>
</protein>
<dbReference type="RefSeq" id="WP_009520395.1">
    <property type="nucleotide sequence ID" value="NZ_CCAE010000012.1"/>
</dbReference>
<accession>A0A1L1PSI4</accession>
<dbReference type="InterPro" id="IPR014710">
    <property type="entry name" value="RmlC-like_jellyroll"/>
</dbReference>
<dbReference type="Gene3D" id="2.60.120.10">
    <property type="entry name" value="Jelly Rolls"/>
    <property type="match status" value="1"/>
</dbReference>
<dbReference type="EMBL" id="CCAE010000012">
    <property type="protein sequence ID" value="CDN87551.1"/>
    <property type="molecule type" value="Genomic_DNA"/>
</dbReference>
<dbReference type="Proteomes" id="UP000028878">
    <property type="component" value="Unassembled WGS sequence"/>
</dbReference>
<dbReference type="InterPro" id="IPR011051">
    <property type="entry name" value="RmlC_Cupin_sf"/>
</dbReference>
<proteinExistence type="predicted"/>
<gene>
    <name evidence="1" type="ORF">BN948_01973</name>
</gene>
<organism evidence="1 2">
    <name type="scientific">Hydrogenophaga intermedia</name>
    <dbReference type="NCBI Taxonomy" id="65786"/>
    <lineage>
        <taxon>Bacteria</taxon>
        <taxon>Pseudomonadati</taxon>
        <taxon>Pseudomonadota</taxon>
        <taxon>Betaproteobacteria</taxon>
        <taxon>Burkholderiales</taxon>
        <taxon>Comamonadaceae</taxon>
        <taxon>Hydrogenophaga</taxon>
    </lineage>
</organism>
<evidence type="ECO:0000313" key="2">
    <source>
        <dbReference type="Proteomes" id="UP000028878"/>
    </source>
</evidence>
<reference evidence="2" key="1">
    <citation type="submission" date="2014-11" db="EMBL/GenBank/DDBJ databases">
        <title>Draft genome sequence of Hydrogenophaga intermedia S1.</title>
        <authorList>
            <person name="Gan H.M."/>
            <person name="Chew T.H."/>
            <person name="Stolz A."/>
        </authorList>
    </citation>
    <scope>NUCLEOTIDE SEQUENCE [LARGE SCALE GENOMIC DNA]</scope>
    <source>
        <strain evidence="2">S1</strain>
    </source>
</reference>
<evidence type="ECO:0000313" key="1">
    <source>
        <dbReference type="EMBL" id="CDN87551.1"/>
    </source>
</evidence>
<dbReference type="AlphaFoldDB" id="A0A1L1PSI4"/>
<sequence>MALPHAAAAEVIAAGPLGAALASARSQTLVRDRGLQIFRLVLTSGQVLAPHKVRDRMVIQCLEGSFEFEAMGRRLTLRAGDLCHIPPEEDHAVRAIEACSALVTLFGLDTHEPPATGEQA</sequence>
<dbReference type="SUPFAM" id="SSF51182">
    <property type="entry name" value="RmlC-like cupins"/>
    <property type="match status" value="1"/>
</dbReference>